<dbReference type="InterPro" id="IPR008523">
    <property type="entry name" value="DUF805"/>
</dbReference>
<dbReference type="AlphaFoldDB" id="U2RP34"/>
<evidence type="ECO:0000256" key="1">
    <source>
        <dbReference type="SAM" id="MobiDB-lite"/>
    </source>
</evidence>
<keyword evidence="2" id="KW-1133">Transmembrane helix</keyword>
<dbReference type="GeneID" id="95360397"/>
<dbReference type="GO" id="GO:0005886">
    <property type="term" value="C:plasma membrane"/>
    <property type="evidence" value="ECO:0007669"/>
    <property type="project" value="TreeGrafter"/>
</dbReference>
<keyword evidence="4" id="KW-1185">Reference proteome</keyword>
<protein>
    <submittedName>
        <fullName evidence="3">PF05656 family protein</fullName>
    </submittedName>
</protein>
<keyword evidence="2" id="KW-0472">Membrane</keyword>
<name>U2RP34_9ACTN</name>
<organism evidence="3 4">
    <name type="scientific">Propionibacterium acidifaciens F0233</name>
    <dbReference type="NCBI Taxonomy" id="553198"/>
    <lineage>
        <taxon>Bacteria</taxon>
        <taxon>Bacillati</taxon>
        <taxon>Actinomycetota</taxon>
        <taxon>Actinomycetes</taxon>
        <taxon>Propionibacteriales</taxon>
        <taxon>Propionibacteriaceae</taxon>
        <taxon>Propionibacterium</taxon>
    </lineage>
</organism>
<proteinExistence type="predicted"/>
<feature type="compositionally biased region" description="Polar residues" evidence="1">
    <location>
        <begin position="213"/>
        <end position="233"/>
    </location>
</feature>
<feature type="compositionally biased region" description="Gly residues" evidence="1">
    <location>
        <begin position="285"/>
        <end position="297"/>
    </location>
</feature>
<feature type="transmembrane region" description="Helical" evidence="2">
    <location>
        <begin position="67"/>
        <end position="88"/>
    </location>
</feature>
<dbReference type="PANTHER" id="PTHR34980">
    <property type="entry name" value="INNER MEMBRANE PROTEIN-RELATED-RELATED"/>
    <property type="match status" value="1"/>
</dbReference>
<feature type="region of interest" description="Disordered" evidence="1">
    <location>
        <begin position="142"/>
        <end position="297"/>
    </location>
</feature>
<feature type="compositionally biased region" description="Polar residues" evidence="1">
    <location>
        <begin position="192"/>
        <end position="201"/>
    </location>
</feature>
<dbReference type="Pfam" id="PF05656">
    <property type="entry name" value="DUF805"/>
    <property type="match status" value="1"/>
</dbReference>
<feature type="transmembrane region" description="Helical" evidence="2">
    <location>
        <begin position="27"/>
        <end position="47"/>
    </location>
</feature>
<evidence type="ECO:0000313" key="3">
    <source>
        <dbReference type="EMBL" id="ERK52457.1"/>
    </source>
</evidence>
<keyword evidence="2" id="KW-0812">Transmembrane</keyword>
<feature type="compositionally biased region" description="Polar residues" evidence="1">
    <location>
        <begin position="154"/>
        <end position="168"/>
    </location>
</feature>
<dbReference type="OrthoDB" id="9812349at2"/>
<gene>
    <name evidence="3" type="ORF">HMPREF0682_2519</name>
</gene>
<comment type="caution">
    <text evidence="3">The sequence shown here is derived from an EMBL/GenBank/DDBJ whole genome shotgun (WGS) entry which is preliminary data.</text>
</comment>
<dbReference type="Proteomes" id="UP000017052">
    <property type="component" value="Unassembled WGS sequence"/>
</dbReference>
<sequence length="297" mass="30653">MSFTESVTICLTKKYADFNGRASRSEYWWFFAFYMGILTILFTLAWVTFSASVAASRYGEPSGFSALLFVLFFIVFLAGIVPFLAAGARRLHDTGKPATYLLFYLLGGLAGIGGIVLIILCAMEPNRGPNVYGPDPLGPAGQAAGLPNPYAQPYGSTQPYAQPQTQQFGGAPTAQPAGNPYAQPYGYGSAPTGAQPTSNPYAQPYGSAPADAQPTSGPYTAPASNQPPAQPTGNPYAAPAQPYGSAPADAQPTGNPYAAPESQPSPAATDQPCQDQTGSTAPEGDGNGNGATGNGTV</sequence>
<dbReference type="RefSeq" id="WP_021798332.1">
    <property type="nucleotide sequence ID" value="NZ_ACVN02000257.1"/>
</dbReference>
<feature type="compositionally biased region" description="Polar residues" evidence="1">
    <location>
        <begin position="262"/>
        <end position="280"/>
    </location>
</feature>
<dbReference type="EMBL" id="ACVN02000257">
    <property type="protein sequence ID" value="ERK52457.1"/>
    <property type="molecule type" value="Genomic_DNA"/>
</dbReference>
<accession>U2RP34</accession>
<reference evidence="3" key="1">
    <citation type="submission" date="2013-08" db="EMBL/GenBank/DDBJ databases">
        <authorList>
            <person name="Durkin A.S."/>
            <person name="Haft D.R."/>
            <person name="McCorrison J."/>
            <person name="Torralba M."/>
            <person name="Gillis M."/>
            <person name="Haft D.H."/>
            <person name="Methe B."/>
            <person name="Sutton G."/>
            <person name="Nelson K.E."/>
        </authorList>
    </citation>
    <scope>NUCLEOTIDE SEQUENCE [LARGE SCALE GENOMIC DNA]</scope>
    <source>
        <strain evidence="3">F0233</strain>
    </source>
</reference>
<evidence type="ECO:0000313" key="4">
    <source>
        <dbReference type="Proteomes" id="UP000017052"/>
    </source>
</evidence>
<feature type="transmembrane region" description="Helical" evidence="2">
    <location>
        <begin position="100"/>
        <end position="120"/>
    </location>
</feature>
<dbReference type="PANTHER" id="PTHR34980:SF2">
    <property type="entry name" value="INNER MEMBRANE PROTEIN YHAH-RELATED"/>
    <property type="match status" value="1"/>
</dbReference>
<evidence type="ECO:0000256" key="2">
    <source>
        <dbReference type="SAM" id="Phobius"/>
    </source>
</evidence>